<reference evidence="1 2" key="1">
    <citation type="submission" date="2024-02" db="EMBL/GenBank/DDBJ databases">
        <authorList>
            <person name="Vignale AGUSTIN F."/>
            <person name="Sosa J E."/>
            <person name="Modenutti C."/>
        </authorList>
    </citation>
    <scope>NUCLEOTIDE SEQUENCE [LARGE SCALE GENOMIC DNA]</scope>
</reference>
<name>A0ABC8TYS0_9AQUA</name>
<dbReference type="AlphaFoldDB" id="A0ABC8TYS0"/>
<gene>
    <name evidence="1" type="ORF">ILEXP_LOCUS44103</name>
</gene>
<proteinExistence type="predicted"/>
<dbReference type="Proteomes" id="UP001642360">
    <property type="component" value="Unassembled WGS sequence"/>
</dbReference>
<comment type="caution">
    <text evidence="1">The sequence shown here is derived from an EMBL/GenBank/DDBJ whole genome shotgun (WGS) entry which is preliminary data.</text>
</comment>
<keyword evidence="2" id="KW-1185">Reference proteome</keyword>
<evidence type="ECO:0000313" key="2">
    <source>
        <dbReference type="Proteomes" id="UP001642360"/>
    </source>
</evidence>
<sequence length="126" mass="13808">MRMAHNYEPSALGTASTAGMRLQSFGAKPKAPEVLAGQQILRDFKVESHERIQVRCLWIGWSPPVDGVLKMNGPPNNAVFTEIPNLHLWFVAMSASAGCTASVMTSATQHVIPLLRDLKVESHEDI</sequence>
<organism evidence="1 2">
    <name type="scientific">Ilex paraguariensis</name>
    <name type="common">yerba mate</name>
    <dbReference type="NCBI Taxonomy" id="185542"/>
    <lineage>
        <taxon>Eukaryota</taxon>
        <taxon>Viridiplantae</taxon>
        <taxon>Streptophyta</taxon>
        <taxon>Embryophyta</taxon>
        <taxon>Tracheophyta</taxon>
        <taxon>Spermatophyta</taxon>
        <taxon>Magnoliopsida</taxon>
        <taxon>eudicotyledons</taxon>
        <taxon>Gunneridae</taxon>
        <taxon>Pentapetalae</taxon>
        <taxon>asterids</taxon>
        <taxon>campanulids</taxon>
        <taxon>Aquifoliales</taxon>
        <taxon>Aquifoliaceae</taxon>
        <taxon>Ilex</taxon>
    </lineage>
</organism>
<protein>
    <submittedName>
        <fullName evidence="1">Uncharacterized protein</fullName>
    </submittedName>
</protein>
<accession>A0ABC8TYS0</accession>
<evidence type="ECO:0000313" key="1">
    <source>
        <dbReference type="EMBL" id="CAK9174356.1"/>
    </source>
</evidence>
<dbReference type="EMBL" id="CAUOFW020006347">
    <property type="protein sequence ID" value="CAK9174356.1"/>
    <property type="molecule type" value="Genomic_DNA"/>
</dbReference>